<organism evidence="2 3">
    <name type="scientific">Novosphingobium tardum</name>
    <dbReference type="NCBI Taxonomy" id="1538021"/>
    <lineage>
        <taxon>Bacteria</taxon>
        <taxon>Pseudomonadati</taxon>
        <taxon>Pseudomonadota</taxon>
        <taxon>Alphaproteobacteria</taxon>
        <taxon>Sphingomonadales</taxon>
        <taxon>Sphingomonadaceae</taxon>
        <taxon>Novosphingobium</taxon>
    </lineage>
</organism>
<comment type="caution">
    <text evidence="2">The sequence shown here is derived from an EMBL/GenBank/DDBJ whole genome shotgun (WGS) entry which is preliminary data.</text>
</comment>
<dbReference type="RefSeq" id="WP_379538265.1">
    <property type="nucleotide sequence ID" value="NZ_JBHSDR010000004.1"/>
</dbReference>
<name>A0ABV8RNC1_9SPHN</name>
<keyword evidence="1" id="KW-1133">Transmembrane helix</keyword>
<keyword evidence="1" id="KW-0472">Membrane</keyword>
<feature type="transmembrane region" description="Helical" evidence="1">
    <location>
        <begin position="45"/>
        <end position="65"/>
    </location>
</feature>
<protein>
    <submittedName>
        <fullName evidence="2">Uncharacterized protein</fullName>
    </submittedName>
</protein>
<evidence type="ECO:0000313" key="2">
    <source>
        <dbReference type="EMBL" id="MFC4294777.1"/>
    </source>
</evidence>
<gene>
    <name evidence="2" type="ORF">ACFO0A_06845</name>
</gene>
<sequence>MSGTEQLGILGLGAALIALVATLADRRRVRRTNLDAAGFMPWTPIFFGSLMIACVALGLALRAWFAG</sequence>
<dbReference type="Proteomes" id="UP001595828">
    <property type="component" value="Unassembled WGS sequence"/>
</dbReference>
<evidence type="ECO:0000256" key="1">
    <source>
        <dbReference type="SAM" id="Phobius"/>
    </source>
</evidence>
<reference evidence="3" key="1">
    <citation type="journal article" date="2019" name="Int. J. Syst. Evol. Microbiol.">
        <title>The Global Catalogue of Microorganisms (GCM) 10K type strain sequencing project: providing services to taxonomists for standard genome sequencing and annotation.</title>
        <authorList>
            <consortium name="The Broad Institute Genomics Platform"/>
            <consortium name="The Broad Institute Genome Sequencing Center for Infectious Disease"/>
            <person name="Wu L."/>
            <person name="Ma J."/>
        </authorList>
    </citation>
    <scope>NUCLEOTIDE SEQUENCE [LARGE SCALE GENOMIC DNA]</scope>
    <source>
        <strain evidence="3">CGMCC 1.12989</strain>
    </source>
</reference>
<keyword evidence="1" id="KW-0812">Transmembrane</keyword>
<keyword evidence="3" id="KW-1185">Reference proteome</keyword>
<feature type="transmembrane region" description="Helical" evidence="1">
    <location>
        <begin position="6"/>
        <end position="24"/>
    </location>
</feature>
<accession>A0ABV8RNC1</accession>
<evidence type="ECO:0000313" key="3">
    <source>
        <dbReference type="Proteomes" id="UP001595828"/>
    </source>
</evidence>
<proteinExistence type="predicted"/>
<dbReference type="EMBL" id="JBHSDR010000004">
    <property type="protein sequence ID" value="MFC4294777.1"/>
    <property type="molecule type" value="Genomic_DNA"/>
</dbReference>